<proteinExistence type="predicted"/>
<feature type="non-terminal residue" evidence="2">
    <location>
        <position position="1"/>
    </location>
</feature>
<feature type="non-terminal residue" evidence="2">
    <location>
        <position position="89"/>
    </location>
</feature>
<comment type="caution">
    <text evidence="2">The sequence shown here is derived from an EMBL/GenBank/DDBJ whole genome shotgun (WGS) entry which is preliminary data.</text>
</comment>
<evidence type="ECO:0000313" key="2">
    <source>
        <dbReference type="EMBL" id="MCI60030.1"/>
    </source>
</evidence>
<reference evidence="2 3" key="1">
    <citation type="journal article" date="2018" name="Front. Plant Sci.">
        <title>Red Clover (Trifolium pratense) and Zigzag Clover (T. medium) - A Picture of Genomic Similarities and Differences.</title>
        <authorList>
            <person name="Dluhosova J."/>
            <person name="Istvanek J."/>
            <person name="Nedelnik J."/>
            <person name="Repkova J."/>
        </authorList>
    </citation>
    <scope>NUCLEOTIDE SEQUENCE [LARGE SCALE GENOMIC DNA]</scope>
    <source>
        <strain evidence="3">cv. 10/8</strain>
        <tissue evidence="2">Leaf</tissue>
    </source>
</reference>
<evidence type="ECO:0000256" key="1">
    <source>
        <dbReference type="SAM" id="MobiDB-lite"/>
    </source>
</evidence>
<dbReference type="Proteomes" id="UP000265520">
    <property type="component" value="Unassembled WGS sequence"/>
</dbReference>
<keyword evidence="3" id="KW-1185">Reference proteome</keyword>
<sequence length="89" mass="9400">SRSGKVVPSTSVLARTTKKTSGIGPKKGWSKVVVPADKKKKSLKGKCVPSSDSEYDVVQDVPDILPSPTKKTSGKKIPQNVAKAPLDNV</sequence>
<organism evidence="2 3">
    <name type="scientific">Trifolium medium</name>
    <dbReference type="NCBI Taxonomy" id="97028"/>
    <lineage>
        <taxon>Eukaryota</taxon>
        <taxon>Viridiplantae</taxon>
        <taxon>Streptophyta</taxon>
        <taxon>Embryophyta</taxon>
        <taxon>Tracheophyta</taxon>
        <taxon>Spermatophyta</taxon>
        <taxon>Magnoliopsida</taxon>
        <taxon>eudicotyledons</taxon>
        <taxon>Gunneridae</taxon>
        <taxon>Pentapetalae</taxon>
        <taxon>rosids</taxon>
        <taxon>fabids</taxon>
        <taxon>Fabales</taxon>
        <taxon>Fabaceae</taxon>
        <taxon>Papilionoideae</taxon>
        <taxon>50 kb inversion clade</taxon>
        <taxon>NPAAA clade</taxon>
        <taxon>Hologalegina</taxon>
        <taxon>IRL clade</taxon>
        <taxon>Trifolieae</taxon>
        <taxon>Trifolium</taxon>
    </lineage>
</organism>
<accession>A0A392TIJ1</accession>
<name>A0A392TIJ1_9FABA</name>
<feature type="region of interest" description="Disordered" evidence="1">
    <location>
        <begin position="65"/>
        <end position="89"/>
    </location>
</feature>
<protein>
    <submittedName>
        <fullName evidence="2">Envelope-like protein</fullName>
    </submittedName>
</protein>
<evidence type="ECO:0000313" key="3">
    <source>
        <dbReference type="Proteomes" id="UP000265520"/>
    </source>
</evidence>
<dbReference type="EMBL" id="LXQA010574114">
    <property type="protein sequence ID" value="MCI60030.1"/>
    <property type="molecule type" value="Genomic_DNA"/>
</dbReference>
<dbReference type="AlphaFoldDB" id="A0A392TIJ1"/>